<name>A0ACA9NZW6_9GLOM</name>
<dbReference type="Proteomes" id="UP000789702">
    <property type="component" value="Unassembled WGS sequence"/>
</dbReference>
<dbReference type="EMBL" id="CAJVPU010022099">
    <property type="protein sequence ID" value="CAG8684156.1"/>
    <property type="molecule type" value="Genomic_DNA"/>
</dbReference>
<evidence type="ECO:0000313" key="1">
    <source>
        <dbReference type="EMBL" id="CAG8684156.1"/>
    </source>
</evidence>
<keyword evidence="2" id="KW-1185">Reference proteome</keyword>
<organism evidence="1 2">
    <name type="scientific">Dentiscutata heterogama</name>
    <dbReference type="NCBI Taxonomy" id="1316150"/>
    <lineage>
        <taxon>Eukaryota</taxon>
        <taxon>Fungi</taxon>
        <taxon>Fungi incertae sedis</taxon>
        <taxon>Mucoromycota</taxon>
        <taxon>Glomeromycotina</taxon>
        <taxon>Glomeromycetes</taxon>
        <taxon>Diversisporales</taxon>
        <taxon>Gigasporaceae</taxon>
        <taxon>Dentiscutata</taxon>
    </lineage>
</organism>
<evidence type="ECO:0000313" key="2">
    <source>
        <dbReference type="Proteomes" id="UP000789702"/>
    </source>
</evidence>
<feature type="non-terminal residue" evidence="1">
    <location>
        <position position="1"/>
    </location>
</feature>
<protein>
    <submittedName>
        <fullName evidence="1">3927_t:CDS:1</fullName>
    </submittedName>
</protein>
<proteinExistence type="predicted"/>
<accession>A0ACA9NZW6</accession>
<gene>
    <name evidence="1" type="ORF">DHETER_LOCUS10816</name>
</gene>
<sequence>KEERKRLLIQSQLVALTKRFLFYKRRNPPEGVEIGLELDWNSRRSGFGVGIRMELPKEWNWNWNGTSEGVELELKWNS</sequence>
<comment type="caution">
    <text evidence="1">The sequence shown here is derived from an EMBL/GenBank/DDBJ whole genome shotgun (WGS) entry which is preliminary data.</text>
</comment>
<reference evidence="1" key="1">
    <citation type="submission" date="2021-06" db="EMBL/GenBank/DDBJ databases">
        <authorList>
            <person name="Kallberg Y."/>
            <person name="Tangrot J."/>
            <person name="Rosling A."/>
        </authorList>
    </citation>
    <scope>NUCLEOTIDE SEQUENCE</scope>
    <source>
        <strain evidence="1">IL203A</strain>
    </source>
</reference>